<proteinExistence type="predicted"/>
<dbReference type="OrthoDB" id="2499665at2759"/>
<dbReference type="EMBL" id="VSWC01000093">
    <property type="protein sequence ID" value="KAA1089415.1"/>
    <property type="molecule type" value="Genomic_DNA"/>
</dbReference>
<accession>A0A5B0NJE7</accession>
<protein>
    <submittedName>
        <fullName evidence="2">Uncharacterized protein</fullName>
    </submittedName>
</protein>
<feature type="region of interest" description="Disordered" evidence="1">
    <location>
        <begin position="144"/>
        <end position="189"/>
    </location>
</feature>
<feature type="compositionally biased region" description="Polar residues" evidence="1">
    <location>
        <begin position="167"/>
        <end position="186"/>
    </location>
</feature>
<dbReference type="AlphaFoldDB" id="A0A5B0NJE7"/>
<organism evidence="2 3">
    <name type="scientific">Puccinia graminis f. sp. tritici</name>
    <dbReference type="NCBI Taxonomy" id="56615"/>
    <lineage>
        <taxon>Eukaryota</taxon>
        <taxon>Fungi</taxon>
        <taxon>Dikarya</taxon>
        <taxon>Basidiomycota</taxon>
        <taxon>Pucciniomycotina</taxon>
        <taxon>Pucciniomycetes</taxon>
        <taxon>Pucciniales</taxon>
        <taxon>Pucciniaceae</taxon>
        <taxon>Puccinia</taxon>
    </lineage>
</organism>
<evidence type="ECO:0000313" key="3">
    <source>
        <dbReference type="Proteomes" id="UP000324748"/>
    </source>
</evidence>
<feature type="region of interest" description="Disordered" evidence="1">
    <location>
        <begin position="80"/>
        <end position="113"/>
    </location>
</feature>
<reference evidence="2 3" key="1">
    <citation type="submission" date="2019-05" db="EMBL/GenBank/DDBJ databases">
        <title>Emergence of the Ug99 lineage of the wheat stem rust pathogen through somatic hybridization.</title>
        <authorList>
            <person name="Li F."/>
            <person name="Upadhyaya N.M."/>
            <person name="Sperschneider J."/>
            <person name="Matny O."/>
            <person name="Nguyen-Phuc H."/>
            <person name="Mago R."/>
            <person name="Raley C."/>
            <person name="Miller M.E."/>
            <person name="Silverstein K.A.T."/>
            <person name="Henningsen E."/>
            <person name="Hirsch C.D."/>
            <person name="Visser B."/>
            <person name="Pretorius Z.A."/>
            <person name="Steffenson B.J."/>
            <person name="Schwessinger B."/>
            <person name="Dodds P.N."/>
            <person name="Figueroa M."/>
        </authorList>
    </citation>
    <scope>NUCLEOTIDE SEQUENCE [LARGE SCALE GENOMIC DNA]</scope>
    <source>
        <strain evidence="2">21-0</strain>
    </source>
</reference>
<comment type="caution">
    <text evidence="2">The sequence shown here is derived from an EMBL/GenBank/DDBJ whole genome shotgun (WGS) entry which is preliminary data.</text>
</comment>
<sequence length="839" mass="95934">MIPSPKSALVILLQINFHIATSGSFMIRSFEDASMDESRQSLLHDSSNDEKLKGGHMVETLPLFPTFPDLAPATSRLHSGDVATGVHQNRKRPSFAGRPQEIEKDDEINQPALKKHDLDLSLSLNSSAREKKCLASSVGSSHATFELNEHQNSKKSPSDHEVHSKFSSENQAKNVNPESSQSSATTRLPRAANVVDINVPSDSLKHQMLNPVFKPFPEKIDVSNEVPDHRPGVLGNSEKATFPNIFRGWDGDTISRIQTHIFDNGMGMIKGFRVDNLDPKVWPWISVVGAALHESATKPVKKHLDTWMKLLGQSPHLRPQLSLLKTSNVAEASSSTFHHHVKMRQILCLMLALNFRVLQVIDAGAPHSVHVGEQLHLMQWFVKFFLAQPNQNSPHNKRYLDGEEFIYQKLSEAIHSTEQSNAYKISIDWISVPMSQFFVSTQKVLMNKAAVHVLGFYYKNMNYQKWGQIFTEDKYFVLQICNIGARWILKAHRRKFDIQPQDKNSYRGILPWRNPCAPGSWKGYPKFQKISYDIFEKFVEPISNLNNSERLEFGDNEVLDLKSLHPKKWAWISNHLVRGNIQAPKKFKLNSQLTIQARKYISDAIEKKLGKERKLEFQSSNEKIFLGKLGKLIDFIWAANYYFLETLGCESSDESFSNEQRLLQSYLEFILSGEKNKTNQQVNSFPSNQILEDLMVNFFLSPDQQIIYTTKASLHSNAAHVTISTEDITLARIVVNILGSYYKNQNIEKWKVLFKKDELMMGVLLKASSLIFYTQAAHEFRNNFLPKLKSLNILPWKMKADHRLIFPENDSSVVLMTITEYQPKCIDRWIKEFPVNDPE</sequence>
<feature type="compositionally biased region" description="Basic and acidic residues" evidence="1">
    <location>
        <begin position="147"/>
        <end position="166"/>
    </location>
</feature>
<evidence type="ECO:0000313" key="2">
    <source>
        <dbReference type="EMBL" id="KAA1089415.1"/>
    </source>
</evidence>
<keyword evidence="3" id="KW-1185">Reference proteome</keyword>
<name>A0A5B0NJE7_PUCGR</name>
<gene>
    <name evidence="2" type="ORF">PGT21_017697</name>
</gene>
<dbReference type="Proteomes" id="UP000324748">
    <property type="component" value="Unassembled WGS sequence"/>
</dbReference>
<evidence type="ECO:0000256" key="1">
    <source>
        <dbReference type="SAM" id="MobiDB-lite"/>
    </source>
</evidence>